<sequence length="379" mass="41039">MVRRPVLTFTSPLRSARLTTHLGIALAVAFGVCFLTGVLSHLVQHPPGWFWWPSRPVWLYRVTQGLHVATGLATVPLLAAKLWSVFPHLFRWPPVRDAAHAVERLSVAALVGSALFEVVTGVLNVSRWYGIMPFFFPSAHYWTAFVAIGALLTHIGVKLPVVREALNRSVETPPEPSDGLTRRGLFAAVGAAAGLITVATVGQTVRPLARVSVLAPPHTRTGPQGLPVNRTADAAGVVETARDPAFRLEVVGPAGTVRLSLADLEAMPQHTARLPITCVEGWSADATWTGVRLRDLAALSTVEGRDVEAHVESLQRGGRWRASTVAPPHVRDPLTLVALRLDGEPLHPDHGYPCRLIAPNRPGVLQTKWVARIAFREAS</sequence>
<keyword evidence="1" id="KW-0812">Transmembrane</keyword>
<dbReference type="Pfam" id="PF00174">
    <property type="entry name" value="Oxidored_molyb"/>
    <property type="match status" value="1"/>
</dbReference>
<dbReference type="Gene3D" id="3.90.420.10">
    <property type="entry name" value="Oxidoreductase, molybdopterin-binding domain"/>
    <property type="match status" value="1"/>
</dbReference>
<feature type="transmembrane region" description="Helical" evidence="1">
    <location>
        <begin position="141"/>
        <end position="162"/>
    </location>
</feature>
<dbReference type="EMBL" id="BOPH01000108">
    <property type="protein sequence ID" value="GIJ73078.1"/>
    <property type="molecule type" value="Genomic_DNA"/>
</dbReference>
<dbReference type="PANTHER" id="PTHR43032">
    <property type="entry name" value="PROTEIN-METHIONINE-SULFOXIDE REDUCTASE"/>
    <property type="match status" value="1"/>
</dbReference>
<dbReference type="InterPro" id="IPR000572">
    <property type="entry name" value="OxRdtase_Mopterin-bd_dom"/>
</dbReference>
<feature type="transmembrane region" description="Helical" evidence="1">
    <location>
        <begin position="183"/>
        <end position="202"/>
    </location>
</feature>
<protein>
    <submittedName>
        <fullName evidence="3">Molybdopterin-binding protein</fullName>
    </submittedName>
</protein>
<keyword evidence="4" id="KW-1185">Reference proteome</keyword>
<feature type="domain" description="Oxidoreductase molybdopterin-binding" evidence="2">
    <location>
        <begin position="242"/>
        <end position="377"/>
    </location>
</feature>
<keyword evidence="1" id="KW-0472">Membrane</keyword>
<dbReference type="GO" id="GO:0016491">
    <property type="term" value="F:oxidoreductase activity"/>
    <property type="evidence" value="ECO:0007669"/>
    <property type="project" value="InterPro"/>
</dbReference>
<organism evidence="3 4">
    <name type="scientific">Virgisporangium ochraceum</name>
    <dbReference type="NCBI Taxonomy" id="65505"/>
    <lineage>
        <taxon>Bacteria</taxon>
        <taxon>Bacillati</taxon>
        <taxon>Actinomycetota</taxon>
        <taxon>Actinomycetes</taxon>
        <taxon>Micromonosporales</taxon>
        <taxon>Micromonosporaceae</taxon>
        <taxon>Virgisporangium</taxon>
    </lineage>
</organism>
<comment type="caution">
    <text evidence="3">The sequence shown here is derived from an EMBL/GenBank/DDBJ whole genome shotgun (WGS) entry which is preliminary data.</text>
</comment>
<feature type="transmembrane region" description="Helical" evidence="1">
    <location>
        <begin position="107"/>
        <end position="129"/>
    </location>
</feature>
<dbReference type="AlphaFoldDB" id="A0A8J4EFW5"/>
<accession>A0A8J4EFW5</accession>
<evidence type="ECO:0000256" key="1">
    <source>
        <dbReference type="SAM" id="Phobius"/>
    </source>
</evidence>
<evidence type="ECO:0000259" key="2">
    <source>
        <dbReference type="Pfam" id="PF00174"/>
    </source>
</evidence>
<dbReference type="PRINTS" id="PR00407">
    <property type="entry name" value="EUMOPTERIN"/>
</dbReference>
<dbReference type="Proteomes" id="UP000635606">
    <property type="component" value="Unassembled WGS sequence"/>
</dbReference>
<keyword evidence="1" id="KW-1133">Transmembrane helix</keyword>
<dbReference type="RefSeq" id="WP_203932904.1">
    <property type="nucleotide sequence ID" value="NZ_BOPH01000108.1"/>
</dbReference>
<name>A0A8J4EFW5_9ACTN</name>
<proteinExistence type="predicted"/>
<evidence type="ECO:0000313" key="3">
    <source>
        <dbReference type="EMBL" id="GIJ73078.1"/>
    </source>
</evidence>
<gene>
    <name evidence="3" type="ORF">Voc01_079950</name>
</gene>
<dbReference type="InterPro" id="IPR036374">
    <property type="entry name" value="OxRdtase_Mopterin-bd_sf"/>
</dbReference>
<feature type="transmembrane region" description="Helical" evidence="1">
    <location>
        <begin position="64"/>
        <end position="86"/>
    </location>
</feature>
<dbReference type="InterPro" id="IPR008335">
    <property type="entry name" value="Mopterin_OxRdtase_euk"/>
</dbReference>
<reference evidence="3" key="1">
    <citation type="submission" date="2021-01" db="EMBL/GenBank/DDBJ databases">
        <title>Whole genome shotgun sequence of Virgisporangium ochraceum NBRC 16418.</title>
        <authorList>
            <person name="Komaki H."/>
            <person name="Tamura T."/>
        </authorList>
    </citation>
    <scope>NUCLEOTIDE SEQUENCE</scope>
    <source>
        <strain evidence="3">NBRC 16418</strain>
    </source>
</reference>
<feature type="transmembrane region" description="Helical" evidence="1">
    <location>
        <begin position="21"/>
        <end position="44"/>
    </location>
</feature>
<dbReference type="SUPFAM" id="SSF56524">
    <property type="entry name" value="Oxidoreductase molybdopterin-binding domain"/>
    <property type="match status" value="1"/>
</dbReference>
<dbReference type="CDD" id="cd00321">
    <property type="entry name" value="SO_family_Moco"/>
    <property type="match status" value="1"/>
</dbReference>
<evidence type="ECO:0000313" key="4">
    <source>
        <dbReference type="Proteomes" id="UP000635606"/>
    </source>
</evidence>
<dbReference type="PANTHER" id="PTHR43032:SF2">
    <property type="entry name" value="BLL0505 PROTEIN"/>
    <property type="match status" value="1"/>
</dbReference>